<comment type="cofactor">
    <cofactor evidence="1">
        <name>a metal cation</name>
        <dbReference type="ChEBI" id="CHEBI:25213"/>
    </cofactor>
</comment>
<dbReference type="PANTHER" id="PTHR43331:SF1">
    <property type="entry name" value="HOMOSERINE DEHYDROGENASE"/>
    <property type="match status" value="1"/>
</dbReference>
<dbReference type="CDD" id="cd04881">
    <property type="entry name" value="ACT_HSDH-Hom"/>
    <property type="match status" value="1"/>
</dbReference>
<comment type="catalytic activity">
    <reaction evidence="14">
        <text>L-homoserine + NADP(+) = L-aspartate 4-semialdehyde + NADPH + H(+)</text>
        <dbReference type="Rhea" id="RHEA:15761"/>
        <dbReference type="ChEBI" id="CHEBI:15378"/>
        <dbReference type="ChEBI" id="CHEBI:57476"/>
        <dbReference type="ChEBI" id="CHEBI:57783"/>
        <dbReference type="ChEBI" id="CHEBI:58349"/>
        <dbReference type="ChEBI" id="CHEBI:537519"/>
        <dbReference type="EC" id="1.1.1.3"/>
    </reaction>
    <physiologicalReaction direction="right-to-left" evidence="14">
        <dbReference type="Rhea" id="RHEA:15763"/>
    </physiologicalReaction>
</comment>
<comment type="catalytic activity">
    <reaction evidence="15">
        <text>L-homoserine + NAD(+) = L-aspartate 4-semialdehyde + NADH + H(+)</text>
        <dbReference type="Rhea" id="RHEA:15757"/>
        <dbReference type="ChEBI" id="CHEBI:15378"/>
        <dbReference type="ChEBI" id="CHEBI:57476"/>
        <dbReference type="ChEBI" id="CHEBI:57540"/>
        <dbReference type="ChEBI" id="CHEBI:57945"/>
        <dbReference type="ChEBI" id="CHEBI:537519"/>
        <dbReference type="EC" id="1.1.1.3"/>
    </reaction>
    <physiologicalReaction direction="right-to-left" evidence="15">
        <dbReference type="Rhea" id="RHEA:15759"/>
    </physiologicalReaction>
</comment>
<dbReference type="InterPro" id="IPR002912">
    <property type="entry name" value="ACT_dom"/>
</dbReference>
<evidence type="ECO:0000256" key="11">
    <source>
        <dbReference type="ARBA" id="ARBA00023053"/>
    </source>
</evidence>
<evidence type="ECO:0000259" key="18">
    <source>
        <dbReference type="PROSITE" id="PS51671"/>
    </source>
</evidence>
<evidence type="ECO:0000313" key="20">
    <source>
        <dbReference type="Proteomes" id="UP000587211"/>
    </source>
</evidence>
<evidence type="ECO:0000313" key="19">
    <source>
        <dbReference type="EMBL" id="NYI38648.1"/>
    </source>
</evidence>
<keyword evidence="20" id="KW-1185">Reference proteome</keyword>
<dbReference type="PROSITE" id="PS01042">
    <property type="entry name" value="HOMOSER_DHGENASE"/>
    <property type="match status" value="1"/>
</dbReference>
<comment type="similarity">
    <text evidence="4 17">Belongs to the homoserine dehydrogenase family.</text>
</comment>
<dbReference type="SUPFAM" id="SSF55347">
    <property type="entry name" value="Glyceraldehyde-3-phosphate dehydrogenase-like, C-terminal domain"/>
    <property type="match status" value="1"/>
</dbReference>
<evidence type="ECO:0000256" key="10">
    <source>
        <dbReference type="ARBA" id="ARBA00023002"/>
    </source>
</evidence>
<evidence type="ECO:0000256" key="14">
    <source>
        <dbReference type="ARBA" id="ARBA00048841"/>
    </source>
</evidence>
<dbReference type="Pfam" id="PF01842">
    <property type="entry name" value="ACT"/>
    <property type="match status" value="1"/>
</dbReference>
<sequence>MTTTSPEAPAGARPIRIAMLGCGVVGTEVARFLVRDAEELGRRVGAPVELVGIAVRRLDRARDLDLPSDLFTTDAKALVTRGDLDVVIEVIGGIEPARELILAALESGASVVTANKALLAEDGDTLYEAAVKAERDLYYEAAVAGAIPIVRPLRESLAGDKVERVLGIVNGTTNFILDAMTTTGAGFDEALDEAQRLGFAEADPTADVEGFDAAAKAAILAGLAFHTRVTIGDVHREGITEVTAADVRSAGEIGSVVKLLAICEIDPAGTAVSVRVHPAMIPSTHPLASVRGAYNAVFVESEAAGQLMFYGPGAGGAPTASAVLGDVVTVARHRVDGVFGPGETAHAQVEVLDMGRARTRYHVQIDVEDRPGVLAAVAEAFAVHDVSIKTVRQEGRGGDAQLVVVTHEADDAALAATVRQVRELEMVRGVSSVMRVEGVS</sequence>
<keyword evidence="10 16" id="KW-0560">Oxidoreductase</keyword>
<evidence type="ECO:0000256" key="6">
    <source>
        <dbReference type="ARBA" id="ARBA00013376"/>
    </source>
</evidence>
<evidence type="ECO:0000256" key="12">
    <source>
        <dbReference type="ARBA" id="ARBA00023167"/>
    </source>
</evidence>
<evidence type="ECO:0000256" key="4">
    <source>
        <dbReference type="ARBA" id="ARBA00006753"/>
    </source>
</evidence>
<keyword evidence="9 16" id="KW-0521">NADP</keyword>
<proteinExistence type="inferred from homology"/>
<dbReference type="Gene3D" id="3.30.360.10">
    <property type="entry name" value="Dihydrodipicolinate Reductase, domain 2"/>
    <property type="match status" value="1"/>
</dbReference>
<dbReference type="Gene3D" id="3.40.50.720">
    <property type="entry name" value="NAD(P)-binding Rossmann-like Domain"/>
    <property type="match status" value="1"/>
</dbReference>
<evidence type="ECO:0000256" key="7">
    <source>
        <dbReference type="ARBA" id="ARBA00022605"/>
    </source>
</evidence>
<dbReference type="EMBL" id="JACBZN010000001">
    <property type="protein sequence ID" value="NYI38648.1"/>
    <property type="molecule type" value="Genomic_DNA"/>
</dbReference>
<protein>
    <recommendedName>
        <fullName evidence="6 16">Homoserine dehydrogenase</fullName>
        <ecNumber evidence="5 16">1.1.1.3</ecNumber>
    </recommendedName>
</protein>
<dbReference type="InterPro" id="IPR019811">
    <property type="entry name" value="HDH_CS"/>
</dbReference>
<gene>
    <name evidence="19" type="ORF">BJ975_002023</name>
</gene>
<dbReference type="InterPro" id="IPR005106">
    <property type="entry name" value="Asp/hSer_DH_NAD-bd"/>
</dbReference>
<name>A0ABX2SLG7_9ACTN</name>
<comment type="pathway">
    <text evidence="3 16">Amino-acid biosynthesis; L-methionine biosynthesis via de novo pathway; L-homoserine from L-aspartate: step 3/3.</text>
</comment>
<comment type="caution">
    <text evidence="19">The sequence shown here is derived from an EMBL/GenBank/DDBJ whole genome shotgun (WGS) entry which is preliminary data.</text>
</comment>
<dbReference type="Pfam" id="PF03447">
    <property type="entry name" value="NAD_binding_3"/>
    <property type="match status" value="1"/>
</dbReference>
<keyword evidence="11" id="KW-0915">Sodium</keyword>
<dbReference type="SUPFAM" id="SSF55021">
    <property type="entry name" value="ACT-like"/>
    <property type="match status" value="1"/>
</dbReference>
<dbReference type="InterPro" id="IPR001342">
    <property type="entry name" value="HDH_cat"/>
</dbReference>
<dbReference type="Gene3D" id="3.30.70.260">
    <property type="match status" value="1"/>
</dbReference>
<dbReference type="InterPro" id="IPR045865">
    <property type="entry name" value="ACT-like_dom_sf"/>
</dbReference>
<dbReference type="PIRSF" id="PIRSF000098">
    <property type="entry name" value="Homoser_dehydrog"/>
    <property type="match status" value="1"/>
</dbReference>
<evidence type="ECO:0000256" key="5">
    <source>
        <dbReference type="ARBA" id="ARBA00013213"/>
    </source>
</evidence>
<reference evidence="19 20" key="1">
    <citation type="submission" date="2020-07" db="EMBL/GenBank/DDBJ databases">
        <title>Sequencing the genomes of 1000 actinobacteria strains.</title>
        <authorList>
            <person name="Klenk H.-P."/>
        </authorList>
    </citation>
    <scope>NUCLEOTIDE SEQUENCE [LARGE SCALE GENOMIC DNA]</scope>
    <source>
        <strain evidence="19 20">DSM 19087</strain>
    </source>
</reference>
<feature type="domain" description="ACT" evidence="18">
    <location>
        <begin position="362"/>
        <end position="435"/>
    </location>
</feature>
<dbReference type="PROSITE" id="PS51671">
    <property type="entry name" value="ACT"/>
    <property type="match status" value="1"/>
</dbReference>
<evidence type="ECO:0000256" key="17">
    <source>
        <dbReference type="RuleBase" id="RU004171"/>
    </source>
</evidence>
<evidence type="ECO:0000256" key="1">
    <source>
        <dbReference type="ARBA" id="ARBA00001920"/>
    </source>
</evidence>
<organism evidence="19 20">
    <name type="scientific">Aeromicrobium tamlense</name>
    <dbReference type="NCBI Taxonomy" id="375541"/>
    <lineage>
        <taxon>Bacteria</taxon>
        <taxon>Bacillati</taxon>
        <taxon>Actinomycetota</taxon>
        <taxon>Actinomycetes</taxon>
        <taxon>Propionibacteriales</taxon>
        <taxon>Nocardioidaceae</taxon>
        <taxon>Aeromicrobium</taxon>
    </lineage>
</organism>
<accession>A0ABX2SLG7</accession>
<evidence type="ECO:0000256" key="15">
    <source>
        <dbReference type="ARBA" id="ARBA00049031"/>
    </source>
</evidence>
<keyword evidence="8 16" id="KW-0791">Threonine biosynthesis</keyword>
<dbReference type="PANTHER" id="PTHR43331">
    <property type="entry name" value="HOMOSERINE DEHYDROGENASE"/>
    <property type="match status" value="1"/>
</dbReference>
<dbReference type="Pfam" id="PF00742">
    <property type="entry name" value="Homoserine_dh"/>
    <property type="match status" value="1"/>
</dbReference>
<comment type="pathway">
    <text evidence="2 16">Amino-acid biosynthesis; L-threonine biosynthesis; L-threonine from L-aspartate: step 3/5.</text>
</comment>
<evidence type="ECO:0000256" key="9">
    <source>
        <dbReference type="ARBA" id="ARBA00022857"/>
    </source>
</evidence>
<dbReference type="InterPro" id="IPR016204">
    <property type="entry name" value="HDH"/>
</dbReference>
<dbReference type="GO" id="GO:0004412">
    <property type="term" value="F:homoserine dehydrogenase activity"/>
    <property type="evidence" value="ECO:0007669"/>
    <property type="project" value="UniProtKB-EC"/>
</dbReference>
<keyword evidence="7 16" id="KW-0028">Amino-acid biosynthesis</keyword>
<evidence type="ECO:0000256" key="13">
    <source>
        <dbReference type="ARBA" id="ARBA00044930"/>
    </source>
</evidence>
<comment type="function">
    <text evidence="13">Catalyzes the conversion of L-aspartate-beta-semialdehyde (L-Asa) to L-homoserine (L-Hse), the third step in the biosynthesis of threonine and methionine from aspartate.</text>
</comment>
<dbReference type="RefSeq" id="WP_269306158.1">
    <property type="nucleotide sequence ID" value="NZ_BAAAMP010000020.1"/>
</dbReference>
<dbReference type="InterPro" id="IPR036291">
    <property type="entry name" value="NAD(P)-bd_dom_sf"/>
</dbReference>
<evidence type="ECO:0000256" key="16">
    <source>
        <dbReference type="RuleBase" id="RU000579"/>
    </source>
</evidence>
<dbReference type="NCBIfam" id="NF004976">
    <property type="entry name" value="PRK06349.1"/>
    <property type="match status" value="1"/>
</dbReference>
<evidence type="ECO:0000256" key="3">
    <source>
        <dbReference type="ARBA" id="ARBA00005062"/>
    </source>
</evidence>
<dbReference type="Proteomes" id="UP000587211">
    <property type="component" value="Unassembled WGS sequence"/>
</dbReference>
<dbReference type="SUPFAM" id="SSF51735">
    <property type="entry name" value="NAD(P)-binding Rossmann-fold domains"/>
    <property type="match status" value="1"/>
</dbReference>
<dbReference type="EC" id="1.1.1.3" evidence="5 16"/>
<keyword evidence="12 16" id="KW-0486">Methionine biosynthesis</keyword>
<evidence type="ECO:0000256" key="2">
    <source>
        <dbReference type="ARBA" id="ARBA00005056"/>
    </source>
</evidence>
<evidence type="ECO:0000256" key="8">
    <source>
        <dbReference type="ARBA" id="ARBA00022697"/>
    </source>
</evidence>